<dbReference type="EMBL" id="KQ243424">
    <property type="protein sequence ID" value="KNC75780.1"/>
    <property type="molecule type" value="Genomic_DNA"/>
</dbReference>
<evidence type="ECO:0000256" key="1">
    <source>
        <dbReference type="SAM" id="MobiDB-lite"/>
    </source>
</evidence>
<feature type="region of interest" description="Disordered" evidence="1">
    <location>
        <begin position="86"/>
        <end position="127"/>
    </location>
</feature>
<organism evidence="2 3">
    <name type="scientific">Sphaeroforma arctica JP610</name>
    <dbReference type="NCBI Taxonomy" id="667725"/>
    <lineage>
        <taxon>Eukaryota</taxon>
        <taxon>Ichthyosporea</taxon>
        <taxon>Ichthyophonida</taxon>
        <taxon>Sphaeroforma</taxon>
    </lineage>
</organism>
<feature type="compositionally biased region" description="Pro residues" evidence="1">
    <location>
        <begin position="114"/>
        <end position="126"/>
    </location>
</feature>
<proteinExistence type="predicted"/>
<name>A0A0L0FG92_9EUKA</name>
<gene>
    <name evidence="2" type="ORF">SARC_11700</name>
</gene>
<reference evidence="2 3" key="1">
    <citation type="submission" date="2011-02" db="EMBL/GenBank/DDBJ databases">
        <title>The Genome Sequence of Sphaeroforma arctica JP610.</title>
        <authorList>
            <consortium name="The Broad Institute Genome Sequencing Platform"/>
            <person name="Russ C."/>
            <person name="Cuomo C."/>
            <person name="Young S.K."/>
            <person name="Zeng Q."/>
            <person name="Gargeya S."/>
            <person name="Alvarado L."/>
            <person name="Berlin A."/>
            <person name="Chapman S.B."/>
            <person name="Chen Z."/>
            <person name="Freedman E."/>
            <person name="Gellesch M."/>
            <person name="Goldberg J."/>
            <person name="Griggs A."/>
            <person name="Gujja S."/>
            <person name="Heilman E."/>
            <person name="Heiman D."/>
            <person name="Howarth C."/>
            <person name="Mehta T."/>
            <person name="Neiman D."/>
            <person name="Pearson M."/>
            <person name="Roberts A."/>
            <person name="Saif S."/>
            <person name="Shea T."/>
            <person name="Shenoy N."/>
            <person name="Sisk P."/>
            <person name="Stolte C."/>
            <person name="Sykes S."/>
            <person name="White J."/>
            <person name="Yandava C."/>
            <person name="Burger G."/>
            <person name="Gray M.W."/>
            <person name="Holland P.W.H."/>
            <person name="King N."/>
            <person name="Lang F.B.F."/>
            <person name="Roger A.J."/>
            <person name="Ruiz-Trillo I."/>
            <person name="Haas B."/>
            <person name="Nusbaum C."/>
            <person name="Birren B."/>
        </authorList>
    </citation>
    <scope>NUCLEOTIDE SEQUENCE [LARGE SCALE GENOMIC DNA]</scope>
    <source>
        <strain evidence="2 3">JP610</strain>
    </source>
</reference>
<keyword evidence="3" id="KW-1185">Reference proteome</keyword>
<sequence>MAGAPPSGGVQQIPELEMRLKEIMRPLVEKMNYLEDCIKKVRPTEENNKVSSVEEILKRLTQIEHTNKLLVAQNKALLLENEKLRNTSPTTPSINIPLSIATPRTTVNDAHPTKPSPLLPKPPHQTPPTTYKDMLNQTRNPSSREAQAHLFQPSKPPSIWDCQEDWDLTALYFSCNTHALDDGTLPTNKHLSKWLRNFHLLKYVPILHTSYLYKDRSAVELVVPTRFATKTNKRS</sequence>
<evidence type="ECO:0000313" key="2">
    <source>
        <dbReference type="EMBL" id="KNC75780.1"/>
    </source>
</evidence>
<dbReference type="Proteomes" id="UP000054560">
    <property type="component" value="Unassembled WGS sequence"/>
</dbReference>
<accession>A0A0L0FG92</accession>
<dbReference type="RefSeq" id="XP_014149682.1">
    <property type="nucleotide sequence ID" value="XM_014294207.1"/>
</dbReference>
<dbReference type="AlphaFoldDB" id="A0A0L0FG92"/>
<evidence type="ECO:0000313" key="3">
    <source>
        <dbReference type="Proteomes" id="UP000054560"/>
    </source>
</evidence>
<dbReference type="GeneID" id="25912204"/>
<feature type="compositionally biased region" description="Polar residues" evidence="1">
    <location>
        <begin position="86"/>
        <end position="108"/>
    </location>
</feature>
<protein>
    <submittedName>
        <fullName evidence="2">Uncharacterized protein</fullName>
    </submittedName>
</protein>